<comment type="similarity">
    <text evidence="1 10">Belongs to the Arg-specific ADP-ribosyltransferase family.</text>
</comment>
<keyword evidence="4" id="KW-0548">Nucleotidyltransferase</keyword>
<evidence type="ECO:0000256" key="9">
    <source>
        <dbReference type="ARBA" id="ARBA00047597"/>
    </source>
</evidence>
<sequence>MLATQVRDSSATRWVLCLVEIPLTMFNHSVDDQYIDCSHARLLELQVPGTLPVEKKYRKTWETAKSYWDGLGQSIGSFNPIYGTAIMAYTVGDDLYRDFNTVAREAGKSQDSYDRYAFRDFHLLLTKAVQAKPKKSCYEVFRRIKNICFTISDKAVVPFGQFASSSLDKMVGQRFSEDTFFSIWTFYGVPVNDFSYNPHEKEVLIPPYEMFAVTGQRRTEKQVDIRLQSRGVFSHCNCEVMNGKRPGEGRETWGSRGPRGASWPYLGWLQHQNPFQVDQMHRGVKLKVRRLDNKGPVCCASASKNRAREGRAPPATGFGPQSAPGDLPSSKWGLWSAPGQRSSVMPLLVFDSEGAIEELTGSGSVAPVAVEDTGERHSLARHSEEDRGPPPLHPRACREERRREQRGLWERKRP</sequence>
<evidence type="ECO:0000313" key="12">
    <source>
        <dbReference type="Ensembl" id="ENSNNAP00000013099.1"/>
    </source>
</evidence>
<keyword evidence="8" id="KW-1015">Disulfide bond</keyword>
<evidence type="ECO:0000256" key="2">
    <source>
        <dbReference type="ARBA" id="ARBA00022676"/>
    </source>
</evidence>
<dbReference type="Gene3D" id="3.90.176.10">
    <property type="entry name" value="Toxin ADP-ribosyltransferase, Chain A, domain 1"/>
    <property type="match status" value="1"/>
</dbReference>
<dbReference type="OMA" id="NICFTIS"/>
<feature type="region of interest" description="Disordered" evidence="11">
    <location>
        <begin position="363"/>
        <end position="414"/>
    </location>
</feature>
<evidence type="ECO:0000256" key="8">
    <source>
        <dbReference type="ARBA" id="ARBA00023157"/>
    </source>
</evidence>
<proteinExistence type="inferred from homology"/>
<dbReference type="GO" id="GO:0003950">
    <property type="term" value="F:NAD+ poly-ADP-ribosyltransferase activity"/>
    <property type="evidence" value="ECO:0007669"/>
    <property type="project" value="TreeGrafter"/>
</dbReference>
<evidence type="ECO:0000256" key="4">
    <source>
        <dbReference type="ARBA" id="ARBA00022695"/>
    </source>
</evidence>
<dbReference type="GO" id="GO:0016779">
    <property type="term" value="F:nucleotidyltransferase activity"/>
    <property type="evidence" value="ECO:0007669"/>
    <property type="project" value="UniProtKB-KW"/>
</dbReference>
<dbReference type="PANTHER" id="PTHR10339">
    <property type="entry name" value="ADP-RIBOSYLTRANSFERASE"/>
    <property type="match status" value="1"/>
</dbReference>
<keyword evidence="6 10" id="KW-0521">NADP</keyword>
<feature type="region of interest" description="Disordered" evidence="11">
    <location>
        <begin position="303"/>
        <end position="325"/>
    </location>
</feature>
<evidence type="ECO:0000313" key="13">
    <source>
        <dbReference type="Proteomes" id="UP000694559"/>
    </source>
</evidence>
<organism evidence="12 13">
    <name type="scientific">Naja naja</name>
    <name type="common">Indian cobra</name>
    <dbReference type="NCBI Taxonomy" id="35670"/>
    <lineage>
        <taxon>Eukaryota</taxon>
        <taxon>Metazoa</taxon>
        <taxon>Chordata</taxon>
        <taxon>Craniata</taxon>
        <taxon>Vertebrata</taxon>
        <taxon>Euteleostomi</taxon>
        <taxon>Lepidosauria</taxon>
        <taxon>Squamata</taxon>
        <taxon>Bifurcata</taxon>
        <taxon>Unidentata</taxon>
        <taxon>Episquamata</taxon>
        <taxon>Toxicofera</taxon>
        <taxon>Serpentes</taxon>
        <taxon>Colubroidea</taxon>
        <taxon>Elapidae</taxon>
        <taxon>Elapinae</taxon>
        <taxon>Naja</taxon>
    </lineage>
</organism>
<evidence type="ECO:0000256" key="3">
    <source>
        <dbReference type="ARBA" id="ARBA00022679"/>
    </source>
</evidence>
<evidence type="ECO:0000256" key="5">
    <source>
        <dbReference type="ARBA" id="ARBA00022729"/>
    </source>
</evidence>
<dbReference type="PANTHER" id="PTHR10339:SF19">
    <property type="entry name" value="GPI-LINKED NAD(P)(+)--ARGININE ADP-RIBOSYLTRANSFERASE 1"/>
    <property type="match status" value="1"/>
</dbReference>
<evidence type="ECO:0000256" key="10">
    <source>
        <dbReference type="RuleBase" id="RU361228"/>
    </source>
</evidence>
<comment type="catalytic activity">
    <reaction evidence="9 10">
        <text>L-arginyl-[protein] + NAD(+) = N(omega)-(ADP-D-ribosyl)-L-arginyl-[protein] + nicotinamide + H(+)</text>
        <dbReference type="Rhea" id="RHEA:19149"/>
        <dbReference type="Rhea" id="RHEA-COMP:10532"/>
        <dbReference type="Rhea" id="RHEA-COMP:15087"/>
        <dbReference type="ChEBI" id="CHEBI:15378"/>
        <dbReference type="ChEBI" id="CHEBI:17154"/>
        <dbReference type="ChEBI" id="CHEBI:29965"/>
        <dbReference type="ChEBI" id="CHEBI:57540"/>
        <dbReference type="ChEBI" id="CHEBI:142554"/>
        <dbReference type="EC" id="2.4.2.31"/>
    </reaction>
</comment>
<evidence type="ECO:0000256" key="11">
    <source>
        <dbReference type="SAM" id="MobiDB-lite"/>
    </source>
</evidence>
<dbReference type="AlphaFoldDB" id="A0A8C6XEN1"/>
<reference evidence="12" key="2">
    <citation type="submission" date="2025-09" db="UniProtKB">
        <authorList>
            <consortium name="Ensembl"/>
        </authorList>
    </citation>
    <scope>IDENTIFICATION</scope>
</reference>
<dbReference type="Ensembl" id="ENSNNAT00000013707.1">
    <property type="protein sequence ID" value="ENSNNAP00000013099.1"/>
    <property type="gene ID" value="ENSNNAG00000008817.1"/>
</dbReference>
<dbReference type="Proteomes" id="UP000694559">
    <property type="component" value="Unplaced"/>
</dbReference>
<evidence type="ECO:0000256" key="7">
    <source>
        <dbReference type="ARBA" id="ARBA00023027"/>
    </source>
</evidence>
<name>A0A8C6XEN1_NAJNA</name>
<keyword evidence="13" id="KW-1185">Reference proteome</keyword>
<evidence type="ECO:0000256" key="1">
    <source>
        <dbReference type="ARBA" id="ARBA00009558"/>
    </source>
</evidence>
<keyword evidence="3 10" id="KW-0808">Transferase</keyword>
<dbReference type="PRINTS" id="PR00970">
    <property type="entry name" value="RIBTRNSFRASE"/>
</dbReference>
<reference evidence="12" key="1">
    <citation type="submission" date="2025-08" db="UniProtKB">
        <authorList>
            <consortium name="Ensembl"/>
        </authorList>
    </citation>
    <scope>IDENTIFICATION</scope>
</reference>
<feature type="compositionally biased region" description="Basic and acidic residues" evidence="11">
    <location>
        <begin position="396"/>
        <end position="414"/>
    </location>
</feature>
<keyword evidence="5" id="KW-0732">Signal</keyword>
<dbReference type="PROSITE" id="PS51996">
    <property type="entry name" value="TR_MART"/>
    <property type="match status" value="1"/>
</dbReference>
<keyword evidence="7 10" id="KW-0520">NAD</keyword>
<evidence type="ECO:0000256" key="6">
    <source>
        <dbReference type="ARBA" id="ARBA00022857"/>
    </source>
</evidence>
<protein>
    <recommendedName>
        <fullName evidence="10">NAD(P)(+)--arginine ADP-ribosyltransferase</fullName>
        <ecNumber evidence="10">2.4.2.31</ecNumber>
    </recommendedName>
    <alternativeName>
        <fullName evidence="10">Mono(ADP-ribosyl)transferase</fullName>
    </alternativeName>
</protein>
<dbReference type="FunFam" id="3.90.176.10:FF:000001">
    <property type="entry name" value="NAD(P)(+)--arginine ADP-ribosyltransferase"/>
    <property type="match status" value="1"/>
</dbReference>
<dbReference type="OrthoDB" id="423533at2759"/>
<keyword evidence="2 10" id="KW-0328">Glycosyltransferase</keyword>
<dbReference type="SUPFAM" id="SSF56399">
    <property type="entry name" value="ADP-ribosylation"/>
    <property type="match status" value="1"/>
</dbReference>
<feature type="compositionally biased region" description="Basic and acidic residues" evidence="11">
    <location>
        <begin position="373"/>
        <end position="388"/>
    </location>
</feature>
<accession>A0A8C6XEN1</accession>
<dbReference type="EC" id="2.4.2.31" evidence="10"/>
<dbReference type="Pfam" id="PF01129">
    <property type="entry name" value="ART"/>
    <property type="match status" value="1"/>
</dbReference>
<dbReference type="GeneTree" id="ENSGT01030000234601"/>
<dbReference type="GO" id="GO:0106274">
    <property type="term" value="F:NAD+-protein-arginine ADP-ribosyltransferase activity"/>
    <property type="evidence" value="ECO:0007669"/>
    <property type="project" value="UniProtKB-EC"/>
</dbReference>
<dbReference type="InterPro" id="IPR050999">
    <property type="entry name" value="ADP-ribosyltransferase_ARG"/>
</dbReference>
<dbReference type="InterPro" id="IPR000768">
    <property type="entry name" value="ART"/>
</dbReference>